<comment type="caution">
    <text evidence="6">The sequence shown here is derived from an EMBL/GenBank/DDBJ whole genome shotgun (WGS) entry which is preliminary data.</text>
</comment>
<gene>
    <name evidence="6" type="ORF">H8S20_10440</name>
</gene>
<dbReference type="Proteomes" id="UP000596929">
    <property type="component" value="Unassembled WGS sequence"/>
</dbReference>
<keyword evidence="4" id="KW-0175">Coiled coil</keyword>
<evidence type="ECO:0000259" key="5">
    <source>
        <dbReference type="SMART" id="SM00382"/>
    </source>
</evidence>
<evidence type="ECO:0000256" key="2">
    <source>
        <dbReference type="ARBA" id="ARBA00022741"/>
    </source>
</evidence>
<dbReference type="InterPro" id="IPR041627">
    <property type="entry name" value="AAA_lid_6"/>
</dbReference>
<accession>A0ABR7DD19</accession>
<dbReference type="SMART" id="SM00382">
    <property type="entry name" value="AAA"/>
    <property type="match status" value="2"/>
</dbReference>
<name>A0ABR7DD19_9CLOT</name>
<reference evidence="6 7" key="1">
    <citation type="submission" date="2020-08" db="EMBL/GenBank/DDBJ databases">
        <title>Genome public.</title>
        <authorList>
            <person name="Liu C."/>
            <person name="Sun Q."/>
        </authorList>
    </citation>
    <scope>NUCLEOTIDE SEQUENCE [LARGE SCALE GENOMIC DNA]</scope>
    <source>
        <strain evidence="6 7">NSJ-6</strain>
    </source>
</reference>
<dbReference type="InterPro" id="IPR000641">
    <property type="entry name" value="CbxX/CfxQ"/>
</dbReference>
<dbReference type="PANTHER" id="PTHR43392:SF2">
    <property type="entry name" value="AAA-TYPE ATPASE FAMILY PROTEIN _ ANKYRIN REPEAT FAMILY PROTEIN"/>
    <property type="match status" value="1"/>
</dbReference>
<feature type="coiled-coil region" evidence="4">
    <location>
        <begin position="557"/>
        <end position="584"/>
    </location>
</feature>
<proteinExistence type="inferred from homology"/>
<evidence type="ECO:0000313" key="6">
    <source>
        <dbReference type="EMBL" id="MBC5629312.1"/>
    </source>
</evidence>
<evidence type="ECO:0000256" key="4">
    <source>
        <dbReference type="SAM" id="Coils"/>
    </source>
</evidence>
<dbReference type="SUPFAM" id="SSF52540">
    <property type="entry name" value="P-loop containing nucleoside triphosphate hydrolases"/>
    <property type="match status" value="4"/>
</dbReference>
<sequence>MMRSLSNIDIFKNIEEKLNNEFIGQNNFFSKLCNYFREKISNDEKGILLLVGSKDTFKKASVRFIFQELKENKIIENGEVEDIDLSEYSFKLGYNAFLTDLYEKLNNDSKCIIFKNIDMASEEILALLSKIRPNSCLPLKSEYILKNKFMIEAEANDSDEKINAFLCHNKFFVFVYNNDNDDKFNQIKDKYLKNSEEIFYTKDLTKEERDLVIKAETIREIRKIQNEFNIDIILEIKEDSSKADDYLLCSYLQDFFIEDVNFDVKQYVSYKVYKPLRNLINNQELQNENKILIYVEENEIYCKTNDEVYKLSDYSIPTLEEARYKLDSIIGIDELKEFIQNVENNYKVQEIRERLGLKSSMPSLNMIFAGNAGTGKTNAARVTFEYLNALGIIKKGVFREVSKADFITENPSDAAKRTNDIINSALGGVLFIDEAYSLCQDENDKVGKEIVDALLKGIEDNRDNLIVIIAGYEKDIEKFLKYNQGLSSRFPNTIHFHDYDPKQMYAIAVNIAKSKGYTISEKAKSGLIDLFTKNQLIGKNDLGNARFVRNIVENAILDASKKYLTNKEREIDVLERDNFNFKAKAKFNLEEKLKGIIGLDEVKNLLRSQYKLLVAQEKRKSVGVNTKIEQNLNMVFAGNPGTGKTSIARLVAEMLNSMGLLKGGQLVETDRSSFVSDIPGQTAKKTEEKFKEAIGGILFIDEAYTLANDDLGREAVETLLKLIEDYSKEVIVILAGYEEEMEDFFDVNIGLKSRFPLWTTFQDYNPNELLEMSIKLIESSGFKLSKNAYVALKNSFVDIYKNSDATSGNGRMVRNYVERLIRNQSIRIAEEDISVYEMNLITTKDIEKINVSDYDNKFNLDKKLDGVISNENAKNFLKEQYKFMKVMARKKRLGMATDLNKYMNIIAMGSEGTGKKRTFNIYTEMLYNLGIVKSKNMIVIDKYDIVNSFKNGRKVDEVFSKYVGKVVFVQNADLLLEEENHKEIINSLIKFIDSNYSKLIIVLSGDKIGIRNLIQTNEALSYRFPVKVEFKDYKIDELLKIALTTLMIKGYNLNDEAKEKLEETLIEIYADSEVILKNGLLINQFLDCLIRTQSVRICDENFNNKEINIITIEDIEKSKYKFLLI</sequence>
<dbReference type="EMBL" id="JACOOO010000018">
    <property type="protein sequence ID" value="MBC5629312.1"/>
    <property type="molecule type" value="Genomic_DNA"/>
</dbReference>
<dbReference type="CDD" id="cd00009">
    <property type="entry name" value="AAA"/>
    <property type="match status" value="1"/>
</dbReference>
<keyword evidence="2" id="KW-0547">Nucleotide-binding</keyword>
<dbReference type="Pfam" id="PF17866">
    <property type="entry name" value="AAA_lid_6"/>
    <property type="match status" value="1"/>
</dbReference>
<keyword evidence="7" id="KW-1185">Reference proteome</keyword>
<feature type="domain" description="AAA+ ATPase" evidence="5">
    <location>
        <begin position="630"/>
        <end position="755"/>
    </location>
</feature>
<feature type="domain" description="AAA+ ATPase" evidence="5">
    <location>
        <begin position="362"/>
        <end position="500"/>
    </location>
</feature>
<dbReference type="Gene3D" id="3.40.50.300">
    <property type="entry name" value="P-loop containing nucleotide triphosphate hydrolases"/>
    <property type="match status" value="4"/>
</dbReference>
<dbReference type="Pfam" id="PF00004">
    <property type="entry name" value="AAA"/>
    <property type="match status" value="2"/>
</dbReference>
<dbReference type="InterPro" id="IPR003593">
    <property type="entry name" value="AAA+_ATPase"/>
</dbReference>
<comment type="similarity">
    <text evidence="1">Belongs to the CbxX/CfxQ family.</text>
</comment>
<evidence type="ECO:0000256" key="3">
    <source>
        <dbReference type="ARBA" id="ARBA00022840"/>
    </source>
</evidence>
<keyword evidence="3" id="KW-0067">ATP-binding</keyword>
<dbReference type="PRINTS" id="PR00819">
    <property type="entry name" value="CBXCFQXSUPER"/>
</dbReference>
<organism evidence="6 7">
    <name type="scientific">Clostridium hominis</name>
    <dbReference type="NCBI Taxonomy" id="2763036"/>
    <lineage>
        <taxon>Bacteria</taxon>
        <taxon>Bacillati</taxon>
        <taxon>Bacillota</taxon>
        <taxon>Clostridia</taxon>
        <taxon>Eubacteriales</taxon>
        <taxon>Clostridiaceae</taxon>
        <taxon>Clostridium</taxon>
    </lineage>
</organism>
<dbReference type="Gene3D" id="1.10.8.60">
    <property type="match status" value="2"/>
</dbReference>
<dbReference type="PANTHER" id="PTHR43392">
    <property type="entry name" value="AAA-TYPE ATPASE FAMILY PROTEIN / ANKYRIN REPEAT FAMILY PROTEIN"/>
    <property type="match status" value="1"/>
</dbReference>
<evidence type="ECO:0000313" key="7">
    <source>
        <dbReference type="Proteomes" id="UP000596929"/>
    </source>
</evidence>
<evidence type="ECO:0000256" key="1">
    <source>
        <dbReference type="ARBA" id="ARBA00010378"/>
    </source>
</evidence>
<dbReference type="InterPro" id="IPR027417">
    <property type="entry name" value="P-loop_NTPase"/>
</dbReference>
<protein>
    <submittedName>
        <fullName evidence="6">AAA family ATPase</fullName>
    </submittedName>
</protein>
<dbReference type="InterPro" id="IPR050773">
    <property type="entry name" value="CbxX/CfxQ_RuBisCO_ESX"/>
</dbReference>
<dbReference type="InterPro" id="IPR003959">
    <property type="entry name" value="ATPase_AAA_core"/>
</dbReference>